<dbReference type="Proteomes" id="UP000054783">
    <property type="component" value="Unassembled WGS sequence"/>
</dbReference>
<organism evidence="1 2">
    <name type="scientific">Trichinella patagoniensis</name>
    <dbReference type="NCBI Taxonomy" id="990121"/>
    <lineage>
        <taxon>Eukaryota</taxon>
        <taxon>Metazoa</taxon>
        <taxon>Ecdysozoa</taxon>
        <taxon>Nematoda</taxon>
        <taxon>Enoplea</taxon>
        <taxon>Dorylaimia</taxon>
        <taxon>Trichinellida</taxon>
        <taxon>Trichinellidae</taxon>
        <taxon>Trichinella</taxon>
    </lineage>
</organism>
<proteinExistence type="predicted"/>
<evidence type="ECO:0000313" key="1">
    <source>
        <dbReference type="EMBL" id="KRY05953.1"/>
    </source>
</evidence>
<accession>A0A0V0Z0J2</accession>
<protein>
    <submittedName>
        <fullName evidence="1">Uncharacterized protein</fullName>
    </submittedName>
</protein>
<dbReference type="EMBL" id="JYDQ01001019">
    <property type="protein sequence ID" value="KRY05953.1"/>
    <property type="molecule type" value="Genomic_DNA"/>
</dbReference>
<reference evidence="1 2" key="1">
    <citation type="submission" date="2015-01" db="EMBL/GenBank/DDBJ databases">
        <title>Evolution of Trichinella species and genotypes.</title>
        <authorList>
            <person name="Korhonen P.K."/>
            <person name="Edoardo P."/>
            <person name="Giuseppe L.R."/>
            <person name="Gasser R.B."/>
        </authorList>
    </citation>
    <scope>NUCLEOTIDE SEQUENCE [LARGE SCALE GENOMIC DNA]</scope>
    <source>
        <strain evidence="1">ISS2496</strain>
    </source>
</reference>
<keyword evidence="2" id="KW-1185">Reference proteome</keyword>
<gene>
    <name evidence="1" type="ORF">T12_13448</name>
</gene>
<evidence type="ECO:0000313" key="2">
    <source>
        <dbReference type="Proteomes" id="UP000054783"/>
    </source>
</evidence>
<name>A0A0V0Z0J2_9BILA</name>
<dbReference type="AlphaFoldDB" id="A0A0V0Z0J2"/>
<comment type="caution">
    <text evidence="1">The sequence shown here is derived from an EMBL/GenBank/DDBJ whole genome shotgun (WGS) entry which is preliminary data.</text>
</comment>
<sequence length="45" mass="4953">MAMSQAATSTIGQLKTSEFVFSVTDIHSMLGLIISSNENEKWNSF</sequence>